<keyword evidence="12" id="KW-0325">Glycoprotein</keyword>
<evidence type="ECO:0000256" key="1">
    <source>
        <dbReference type="ARBA" id="ARBA00004651"/>
    </source>
</evidence>
<dbReference type="PANTHER" id="PTHR32361:SF9">
    <property type="entry name" value="FERRIC REDUCTASE TRANSMEMBRANE COMPONENT 3-RELATED"/>
    <property type="match status" value="1"/>
</dbReference>
<keyword evidence="4" id="KW-0813">Transport</keyword>
<organism evidence="17 18">
    <name type="scientific">Psilocybe cyanescens</name>
    <dbReference type="NCBI Taxonomy" id="93625"/>
    <lineage>
        <taxon>Eukaryota</taxon>
        <taxon>Fungi</taxon>
        <taxon>Dikarya</taxon>
        <taxon>Basidiomycota</taxon>
        <taxon>Agaricomycotina</taxon>
        <taxon>Agaricomycetes</taxon>
        <taxon>Agaricomycetidae</taxon>
        <taxon>Agaricales</taxon>
        <taxon>Agaricineae</taxon>
        <taxon>Strophariaceae</taxon>
        <taxon>Psilocybe</taxon>
    </lineage>
</organism>
<dbReference type="InterPro" id="IPR013121">
    <property type="entry name" value="Fe_red_NAD-bd_6"/>
</dbReference>
<evidence type="ECO:0000256" key="6">
    <source>
        <dbReference type="ARBA" id="ARBA00022692"/>
    </source>
</evidence>
<keyword evidence="18" id="KW-1185">Reference proteome</keyword>
<dbReference type="Pfam" id="PF08022">
    <property type="entry name" value="FAD_binding_8"/>
    <property type="match status" value="1"/>
</dbReference>
<dbReference type="AlphaFoldDB" id="A0A409XBN4"/>
<dbReference type="InterPro" id="IPR017927">
    <property type="entry name" value="FAD-bd_FR_type"/>
</dbReference>
<evidence type="ECO:0000256" key="2">
    <source>
        <dbReference type="ARBA" id="ARBA00006278"/>
    </source>
</evidence>
<dbReference type="SUPFAM" id="SSF52343">
    <property type="entry name" value="Ferredoxin reductase-like, C-terminal NADP-linked domain"/>
    <property type="match status" value="1"/>
</dbReference>
<dbReference type="STRING" id="93625.A0A409XBN4"/>
<evidence type="ECO:0000313" key="18">
    <source>
        <dbReference type="Proteomes" id="UP000283269"/>
    </source>
</evidence>
<dbReference type="PROSITE" id="PS51384">
    <property type="entry name" value="FAD_FR"/>
    <property type="match status" value="1"/>
</dbReference>
<comment type="catalytic activity">
    <reaction evidence="13">
        <text>2 a Fe(II)-siderophore + NADP(+) + H(+) = 2 a Fe(III)-siderophore + NADPH</text>
        <dbReference type="Rhea" id="RHEA:28795"/>
        <dbReference type="Rhea" id="RHEA-COMP:11342"/>
        <dbReference type="Rhea" id="RHEA-COMP:11344"/>
        <dbReference type="ChEBI" id="CHEBI:15378"/>
        <dbReference type="ChEBI" id="CHEBI:29033"/>
        <dbReference type="ChEBI" id="CHEBI:29034"/>
        <dbReference type="ChEBI" id="CHEBI:57783"/>
        <dbReference type="ChEBI" id="CHEBI:58349"/>
        <dbReference type="EC" id="1.16.1.9"/>
    </reaction>
</comment>
<evidence type="ECO:0000256" key="14">
    <source>
        <dbReference type="SAM" id="MobiDB-lite"/>
    </source>
</evidence>
<dbReference type="PANTHER" id="PTHR32361">
    <property type="entry name" value="FERRIC/CUPRIC REDUCTASE TRANSMEMBRANE COMPONENT"/>
    <property type="match status" value="1"/>
</dbReference>
<dbReference type="InterPro" id="IPR017938">
    <property type="entry name" value="Riboflavin_synthase-like_b-brl"/>
</dbReference>
<feature type="transmembrane region" description="Helical" evidence="15">
    <location>
        <begin position="186"/>
        <end position="206"/>
    </location>
</feature>
<dbReference type="SFLD" id="SFLDG01168">
    <property type="entry name" value="Ferric_reductase_subgroup_(FRE"/>
    <property type="match status" value="1"/>
</dbReference>
<evidence type="ECO:0000256" key="4">
    <source>
        <dbReference type="ARBA" id="ARBA00022448"/>
    </source>
</evidence>
<dbReference type="InterPro" id="IPR039261">
    <property type="entry name" value="FNR_nucleotide-bd"/>
</dbReference>
<feature type="transmembrane region" description="Helical" evidence="15">
    <location>
        <begin position="386"/>
        <end position="408"/>
    </location>
</feature>
<keyword evidence="9" id="KW-0560">Oxidoreductase</keyword>
<keyword evidence="8 15" id="KW-1133">Transmembrane helix</keyword>
<dbReference type="SFLD" id="SFLDS00052">
    <property type="entry name" value="Ferric_Reductase_Domain"/>
    <property type="match status" value="1"/>
</dbReference>
<accession>A0A409XBN4</accession>
<dbReference type="CDD" id="cd06186">
    <property type="entry name" value="NOX_Duox_like_FAD_NADP"/>
    <property type="match status" value="1"/>
</dbReference>
<dbReference type="GO" id="GO:0006879">
    <property type="term" value="P:intracellular iron ion homeostasis"/>
    <property type="evidence" value="ECO:0007669"/>
    <property type="project" value="TreeGrafter"/>
</dbReference>
<evidence type="ECO:0000256" key="7">
    <source>
        <dbReference type="ARBA" id="ARBA00022982"/>
    </source>
</evidence>
<dbReference type="Proteomes" id="UP000283269">
    <property type="component" value="Unassembled WGS sequence"/>
</dbReference>
<keyword evidence="6 15" id="KW-0812">Transmembrane</keyword>
<proteinExistence type="inferred from homology"/>
<evidence type="ECO:0000256" key="9">
    <source>
        <dbReference type="ARBA" id="ARBA00023002"/>
    </source>
</evidence>
<dbReference type="Pfam" id="PF01794">
    <property type="entry name" value="Ferric_reduct"/>
    <property type="match status" value="1"/>
</dbReference>
<dbReference type="EMBL" id="NHYD01002137">
    <property type="protein sequence ID" value="PPQ88182.1"/>
    <property type="molecule type" value="Genomic_DNA"/>
</dbReference>
<evidence type="ECO:0000256" key="12">
    <source>
        <dbReference type="ARBA" id="ARBA00023180"/>
    </source>
</evidence>
<comment type="caution">
    <text evidence="17">The sequence shown here is derived from an EMBL/GenBank/DDBJ whole genome shotgun (WGS) entry which is preliminary data.</text>
</comment>
<evidence type="ECO:0000256" key="13">
    <source>
        <dbReference type="ARBA" id="ARBA00048483"/>
    </source>
</evidence>
<evidence type="ECO:0000256" key="5">
    <source>
        <dbReference type="ARBA" id="ARBA00022475"/>
    </source>
</evidence>
<dbReference type="GO" id="GO:0015677">
    <property type="term" value="P:copper ion import"/>
    <property type="evidence" value="ECO:0007669"/>
    <property type="project" value="TreeGrafter"/>
</dbReference>
<evidence type="ECO:0000259" key="16">
    <source>
        <dbReference type="PROSITE" id="PS51384"/>
    </source>
</evidence>
<evidence type="ECO:0000256" key="10">
    <source>
        <dbReference type="ARBA" id="ARBA00023065"/>
    </source>
</evidence>
<dbReference type="GO" id="GO:0052851">
    <property type="term" value="F:ferric-chelate reductase (NADPH) activity"/>
    <property type="evidence" value="ECO:0007669"/>
    <property type="project" value="UniProtKB-EC"/>
</dbReference>
<keyword evidence="5" id="KW-1003">Cell membrane</keyword>
<evidence type="ECO:0000256" key="8">
    <source>
        <dbReference type="ARBA" id="ARBA00022989"/>
    </source>
</evidence>
<dbReference type="GO" id="GO:0005886">
    <property type="term" value="C:plasma membrane"/>
    <property type="evidence" value="ECO:0007669"/>
    <property type="project" value="UniProtKB-SubCell"/>
</dbReference>
<dbReference type="Pfam" id="PF08030">
    <property type="entry name" value="NAD_binding_6"/>
    <property type="match status" value="1"/>
</dbReference>
<comment type="subcellular location">
    <subcellularLocation>
        <location evidence="1">Cell membrane</location>
        <topology evidence="1">Multi-pass membrane protein</topology>
    </subcellularLocation>
</comment>
<dbReference type="OrthoDB" id="17725at2759"/>
<evidence type="ECO:0000256" key="15">
    <source>
        <dbReference type="SAM" id="Phobius"/>
    </source>
</evidence>
<evidence type="ECO:0000256" key="11">
    <source>
        <dbReference type="ARBA" id="ARBA00023136"/>
    </source>
</evidence>
<protein>
    <recommendedName>
        <fullName evidence="3">ferric-chelate reductase (NADPH)</fullName>
        <ecNumber evidence="3">1.16.1.9</ecNumber>
    </recommendedName>
</protein>
<dbReference type="InterPro" id="IPR013130">
    <property type="entry name" value="Fe3_Rdtase_TM_dom"/>
</dbReference>
<gene>
    <name evidence="17" type="ORF">CVT25_005147</name>
</gene>
<comment type="similarity">
    <text evidence="2">Belongs to the ferric reductase (FRE) family.</text>
</comment>
<reference evidence="17 18" key="1">
    <citation type="journal article" date="2018" name="Evol. Lett.">
        <title>Horizontal gene cluster transfer increased hallucinogenic mushroom diversity.</title>
        <authorList>
            <person name="Reynolds H.T."/>
            <person name="Vijayakumar V."/>
            <person name="Gluck-Thaler E."/>
            <person name="Korotkin H.B."/>
            <person name="Matheny P.B."/>
            <person name="Slot J.C."/>
        </authorList>
    </citation>
    <scope>NUCLEOTIDE SEQUENCE [LARGE SCALE GENOMIC DNA]</scope>
    <source>
        <strain evidence="17 18">2631</strain>
    </source>
</reference>
<dbReference type="FunCoup" id="A0A409XBN4">
    <property type="interactions" value="179"/>
</dbReference>
<dbReference type="SUPFAM" id="SSF63380">
    <property type="entry name" value="Riboflavin synthase domain-like"/>
    <property type="match status" value="1"/>
</dbReference>
<dbReference type="EC" id="1.16.1.9" evidence="3"/>
<evidence type="ECO:0000256" key="3">
    <source>
        <dbReference type="ARBA" id="ARBA00012668"/>
    </source>
</evidence>
<keyword evidence="7" id="KW-0249">Electron transport</keyword>
<dbReference type="InterPro" id="IPR051410">
    <property type="entry name" value="Ferric/Cupric_Reductase"/>
</dbReference>
<dbReference type="InParanoid" id="A0A409XBN4"/>
<feature type="transmembrane region" description="Helical" evidence="15">
    <location>
        <begin position="218"/>
        <end position="238"/>
    </location>
</feature>
<keyword evidence="11 15" id="KW-0472">Membrane</keyword>
<name>A0A409XBN4_PSICY</name>
<feature type="region of interest" description="Disordered" evidence="14">
    <location>
        <begin position="472"/>
        <end position="496"/>
    </location>
</feature>
<keyword evidence="10" id="KW-0406">Ion transport</keyword>
<feature type="transmembrane region" description="Helical" evidence="15">
    <location>
        <begin position="36"/>
        <end position="60"/>
    </location>
</feature>
<dbReference type="GO" id="GO:0006826">
    <property type="term" value="P:iron ion transport"/>
    <property type="evidence" value="ECO:0007669"/>
    <property type="project" value="UniProtKB-ARBA"/>
</dbReference>
<dbReference type="Gene3D" id="3.40.50.80">
    <property type="entry name" value="Nucleotide-binding domain of ferredoxin-NADP reductase (FNR) module"/>
    <property type="match status" value="1"/>
</dbReference>
<dbReference type="InterPro" id="IPR013112">
    <property type="entry name" value="FAD-bd_8"/>
</dbReference>
<evidence type="ECO:0000313" key="17">
    <source>
        <dbReference type="EMBL" id="PPQ88182.1"/>
    </source>
</evidence>
<feature type="domain" description="FAD-binding FR-type" evidence="16">
    <location>
        <begin position="278"/>
        <end position="385"/>
    </location>
</feature>
<sequence length="574" mass="63904">MDSLSSKASPIGVVAAVVDPDKAIRISRFFSYPKQVLYLVASFIALVSLCHFISLAYRFAIRFRVYPTTRTPFSLRRFPTAVIDSLRAIAFRWTVPIGSSHTLNLAEVGMTLGYTGVVLSWTFVNTTSTLGVKAEPHYYANRAGTIAASHLPIMTALGMRNNLISWLTGISFEKITVGLLDDETIGHRWVQCGVLAGTTLTLLCILTLRPIRNRSYEVFLIVHFVFAFMFLLSIYFHLTGRVLTYYGAWPSMIVWGLDRFLRLVNLSAFNFGYLNPWCQSSKDLNASVEVLSPHFLKVTMYRSKHFHWRPGQSAYLSFPSVSTIPFESHPFTISTIEDDATAAQKKLTFFVRVRSGFTQTLMQTASSDTTYKVFINGPYSSPPVLMGYQTVILIAGGSGVAFTLPLLLDLISRAKRNQHTCQKVVFMWAIRNADHLKWIEEDLLAVLEDLPESLSVSLQFFVTSVLDSPQTWDAESNSESDENVVKVKTSSSSSSHSRSRILDYSFAKLEQGRPDLTTVIKDEISIGTGPISINVCGTDTLSDTVRKVIRNPRPTDILHGGPSVILHVEAFGGS</sequence>